<dbReference type="PANTHER" id="PTHR13140:SF729">
    <property type="entry name" value="UNCONVENTIONAL MYOSIN-IE"/>
    <property type="match status" value="1"/>
</dbReference>
<sequence length="1083" mass="122668">MKKKRGKQGGNPSESRHRETRYRFLRVYHWQSKQIKHTGVDDMVLLSKISEDAIVENLHKRYMADQIFVSLKDILSSVFIAYLSKCRLLLPPGGENDVEAAAATYENPPHIYALSDNMYRNMLIDNESQCVIISGESGAGKTVSAKFIMSYVAQVSGGGPRVKHVKEIILESNPLLEAFGNAKTVQNNNSSRFSRVVSQNLNERNFHIFYQLCSAATKEIQTNLGITTPDYYFYLNQSGVFTVDGTNDGKDFQETMKAMDVMGMTEENKMNVLKVVAGILHIGNVTFLEQGNYAVIENDQFLAFPSFLLGIEEEMIQTKLTSRVMDSKWGGKSETIEMKLNIEQAAYTRDALAKGLYSRLFDYLIQVSGILQEEYIQEGIKWKPVEYFNNKVVCELIENKCPPGIISVLDDICATMHAVNEGADVQLQQKLEKSVGGNAHFQGSGSGFVIHHYAGMVSYNVDGFCERNRDVLFTDIIQLMKTSDNPFIVNLFPENVSTTIRTRPSTAGSKIRTQANKLVEALTKCTPHYIRCIKPNASKKAHDWDEPRVKHQVEYLGLKENIRVRRAGFAYRRPFDKFLHRYAILTKETWPSWQGDVRKGVLHILNHANLDDDEYQLGKTKIFIKAPESLFLLEERRERVYDSYARVIQKAFRRYIARRHYMQLKTQAADLLFGKKERRRHSINRNFIGDYIGLDEFPAIRALVGKREHIEFAGTVKKFDRRFKITKRDLVLTQKCLYLIGREKVKNGPEKGLVKEVIKRKIELENISQIAVSTRQDDLLVIQVKNDYDSLLECMFKTELLTMLDKAFHKKFEKALPLNFSDSMQFRVKKEGFGGGATKQVKVSAGQGDFMVMRPTGKILLVYIGPGLAKDTRPGLRQSVDHNLNQFKSSARGPLNVQPPKHTMPTYQHIRRAPPPPNFPPPPVPEEERTSAMHVPSTGAEGKVRSTNTKRNSNTAPFLPEGFTQQIAHRLNQAVISRQTSVSKENQGIQQGLPDAGISRIKRQSMRENKPPPGGGKPKPPTKPKPALPQCRALYAYDAQDTDELSFEAGVLISIVKQDPSGWWLGKLKGKEGLFPGNYVEVL</sequence>
<feature type="domain" description="SH3" evidence="11">
    <location>
        <begin position="1026"/>
        <end position="1083"/>
    </location>
</feature>
<evidence type="ECO:0000259" key="13">
    <source>
        <dbReference type="PROSITE" id="PS51757"/>
    </source>
</evidence>
<evidence type="ECO:0000256" key="8">
    <source>
        <dbReference type="PROSITE-ProRule" id="PRU00192"/>
    </source>
</evidence>
<feature type="domain" description="Myosin motor" evidence="12">
    <location>
        <begin position="38"/>
        <end position="638"/>
    </location>
</feature>
<keyword evidence="4" id="KW-0112">Calmodulin-binding</keyword>
<feature type="domain" description="TH1" evidence="13">
    <location>
        <begin position="676"/>
        <end position="867"/>
    </location>
</feature>
<dbReference type="Pfam" id="PF00063">
    <property type="entry name" value="Myosin_head"/>
    <property type="match status" value="3"/>
</dbReference>
<gene>
    <name evidence="15" type="primary">LOC106469314</name>
</gene>
<dbReference type="SMART" id="SM00326">
    <property type="entry name" value="SH3"/>
    <property type="match status" value="1"/>
</dbReference>
<name>A0ABM1TCA3_LIMPO</name>
<dbReference type="InterPro" id="IPR036961">
    <property type="entry name" value="Kinesin_motor_dom_sf"/>
</dbReference>
<dbReference type="Gene3D" id="1.10.10.820">
    <property type="match status" value="1"/>
</dbReference>
<feature type="compositionally biased region" description="Polar residues" evidence="10">
    <location>
        <begin position="945"/>
        <end position="956"/>
    </location>
</feature>
<evidence type="ECO:0000256" key="9">
    <source>
        <dbReference type="PROSITE-ProRule" id="PRU00782"/>
    </source>
</evidence>
<organism evidence="14 15">
    <name type="scientific">Limulus polyphemus</name>
    <name type="common">Atlantic horseshoe crab</name>
    <dbReference type="NCBI Taxonomy" id="6850"/>
    <lineage>
        <taxon>Eukaryota</taxon>
        <taxon>Metazoa</taxon>
        <taxon>Ecdysozoa</taxon>
        <taxon>Arthropoda</taxon>
        <taxon>Chelicerata</taxon>
        <taxon>Merostomata</taxon>
        <taxon>Xiphosura</taxon>
        <taxon>Limulidae</taxon>
        <taxon>Limulus</taxon>
    </lineage>
</organism>
<evidence type="ECO:0000256" key="10">
    <source>
        <dbReference type="SAM" id="MobiDB-lite"/>
    </source>
</evidence>
<proteinExistence type="inferred from homology"/>
<comment type="similarity">
    <text evidence="9">Belongs to the TRAFAC class myosin-kinesin ATPase superfamily. Myosin family.</text>
</comment>
<evidence type="ECO:0000256" key="7">
    <source>
        <dbReference type="ARBA" id="ARBA00023203"/>
    </source>
</evidence>
<evidence type="ECO:0000256" key="1">
    <source>
        <dbReference type="ARBA" id="ARBA00022443"/>
    </source>
</evidence>
<keyword evidence="2 9" id="KW-0547">Nucleotide-binding</keyword>
<dbReference type="InterPro" id="IPR001609">
    <property type="entry name" value="Myosin_head_motor_dom-like"/>
</dbReference>
<keyword evidence="14" id="KW-1185">Reference proteome</keyword>
<dbReference type="Pfam" id="PF06017">
    <property type="entry name" value="Myosin_TH1"/>
    <property type="match status" value="1"/>
</dbReference>
<keyword evidence="7 9" id="KW-0009">Actin-binding</keyword>
<dbReference type="Gene3D" id="1.20.5.4820">
    <property type="match status" value="1"/>
</dbReference>
<dbReference type="GeneID" id="106469314"/>
<feature type="binding site" evidence="9">
    <location>
        <begin position="135"/>
        <end position="142"/>
    </location>
    <ligand>
        <name>ATP</name>
        <dbReference type="ChEBI" id="CHEBI:30616"/>
    </ligand>
</feature>
<dbReference type="Gene3D" id="2.30.30.40">
    <property type="entry name" value="SH3 Domains"/>
    <property type="match status" value="1"/>
</dbReference>
<feature type="compositionally biased region" description="Polar residues" evidence="10">
    <location>
        <begin position="979"/>
        <end position="990"/>
    </location>
</feature>
<feature type="compositionally biased region" description="Pro residues" evidence="10">
    <location>
        <begin position="1011"/>
        <end position="1027"/>
    </location>
</feature>
<evidence type="ECO:0000256" key="6">
    <source>
        <dbReference type="ARBA" id="ARBA00023175"/>
    </source>
</evidence>
<dbReference type="PANTHER" id="PTHR13140">
    <property type="entry name" value="MYOSIN"/>
    <property type="match status" value="1"/>
</dbReference>
<dbReference type="InterPro" id="IPR001452">
    <property type="entry name" value="SH3_domain"/>
</dbReference>
<dbReference type="PROSITE" id="PS51456">
    <property type="entry name" value="MYOSIN_MOTOR"/>
    <property type="match status" value="1"/>
</dbReference>
<evidence type="ECO:0000256" key="2">
    <source>
        <dbReference type="ARBA" id="ARBA00022741"/>
    </source>
</evidence>
<dbReference type="Pfam" id="PF14604">
    <property type="entry name" value="SH3_9"/>
    <property type="match status" value="1"/>
</dbReference>
<feature type="region of interest" description="Disordered" evidence="10">
    <location>
        <begin position="979"/>
        <end position="1028"/>
    </location>
</feature>
<dbReference type="PROSITE" id="PS50096">
    <property type="entry name" value="IQ"/>
    <property type="match status" value="1"/>
</dbReference>
<dbReference type="PRINTS" id="PR00193">
    <property type="entry name" value="MYOSINHEAVY"/>
</dbReference>
<dbReference type="Gene3D" id="1.20.120.720">
    <property type="entry name" value="Myosin VI head, motor domain, U50 subdomain"/>
    <property type="match status" value="1"/>
</dbReference>
<dbReference type="InterPro" id="IPR036028">
    <property type="entry name" value="SH3-like_dom_sf"/>
</dbReference>
<keyword evidence="5 9" id="KW-0518">Myosin</keyword>
<keyword evidence="6 9" id="KW-0505">Motor protein</keyword>
<dbReference type="Gene3D" id="1.20.58.530">
    <property type="match status" value="1"/>
</dbReference>
<dbReference type="Gene3D" id="3.40.850.10">
    <property type="entry name" value="Kinesin motor domain"/>
    <property type="match status" value="2"/>
</dbReference>
<dbReference type="SMART" id="SM00242">
    <property type="entry name" value="MYSc"/>
    <property type="match status" value="1"/>
</dbReference>
<protein>
    <submittedName>
        <fullName evidence="15">Unconventional myosin-Ie-like</fullName>
    </submittedName>
</protein>
<feature type="region of interest" description="Actin-binding" evidence="9">
    <location>
        <begin position="515"/>
        <end position="537"/>
    </location>
</feature>
<dbReference type="PROSITE" id="PS50002">
    <property type="entry name" value="SH3"/>
    <property type="match status" value="1"/>
</dbReference>
<dbReference type="CDD" id="cd11827">
    <property type="entry name" value="SH3_MyoIe_If_like"/>
    <property type="match status" value="1"/>
</dbReference>
<dbReference type="SUPFAM" id="SSF52540">
    <property type="entry name" value="P-loop containing nucleoside triphosphate hydrolases"/>
    <property type="match status" value="1"/>
</dbReference>
<evidence type="ECO:0000256" key="4">
    <source>
        <dbReference type="ARBA" id="ARBA00022860"/>
    </source>
</evidence>
<dbReference type="PRINTS" id="PR00452">
    <property type="entry name" value="SH3DOMAIN"/>
</dbReference>
<reference evidence="15" key="1">
    <citation type="submission" date="2025-08" db="UniProtKB">
        <authorList>
            <consortium name="RefSeq"/>
        </authorList>
    </citation>
    <scope>IDENTIFICATION</scope>
    <source>
        <tissue evidence="15">Muscle</tissue>
    </source>
</reference>
<keyword evidence="1 8" id="KW-0728">SH3 domain</keyword>
<accession>A0ABM1TCA3</accession>
<keyword evidence="3 9" id="KW-0067">ATP-binding</keyword>
<dbReference type="PROSITE" id="PS51757">
    <property type="entry name" value="TH1"/>
    <property type="match status" value="1"/>
</dbReference>
<feature type="region of interest" description="Disordered" evidence="10">
    <location>
        <begin position="936"/>
        <end position="958"/>
    </location>
</feature>
<evidence type="ECO:0000259" key="11">
    <source>
        <dbReference type="PROSITE" id="PS50002"/>
    </source>
</evidence>
<evidence type="ECO:0000313" key="14">
    <source>
        <dbReference type="Proteomes" id="UP000694941"/>
    </source>
</evidence>
<evidence type="ECO:0000313" key="15">
    <source>
        <dbReference type="RefSeq" id="XP_022253509.1"/>
    </source>
</evidence>
<dbReference type="RefSeq" id="XP_022253509.1">
    <property type="nucleotide sequence ID" value="XM_022397801.1"/>
</dbReference>
<evidence type="ECO:0000259" key="12">
    <source>
        <dbReference type="PROSITE" id="PS51456"/>
    </source>
</evidence>
<dbReference type="Proteomes" id="UP000694941">
    <property type="component" value="Unplaced"/>
</dbReference>
<dbReference type="InterPro" id="IPR010926">
    <property type="entry name" value="Myosin_TH1"/>
</dbReference>
<dbReference type="SUPFAM" id="SSF50044">
    <property type="entry name" value="SH3-domain"/>
    <property type="match status" value="1"/>
</dbReference>
<dbReference type="InterPro" id="IPR027417">
    <property type="entry name" value="P-loop_NTPase"/>
</dbReference>
<dbReference type="InterPro" id="IPR035507">
    <property type="entry name" value="Ie/If_SH3"/>
</dbReference>
<evidence type="ECO:0000256" key="3">
    <source>
        <dbReference type="ARBA" id="ARBA00022840"/>
    </source>
</evidence>
<evidence type="ECO:0000256" key="5">
    <source>
        <dbReference type="ARBA" id="ARBA00023123"/>
    </source>
</evidence>